<name>A0ABW2DKM8_9BACT</name>
<evidence type="ECO:0000256" key="6">
    <source>
        <dbReference type="ARBA" id="ARBA00014679"/>
    </source>
</evidence>
<accession>A0ABW2DKM8</accession>
<evidence type="ECO:0000256" key="4">
    <source>
        <dbReference type="ARBA" id="ARBA00011738"/>
    </source>
</evidence>
<keyword evidence="10 15" id="KW-0949">S-adenosyl-L-methionine</keyword>
<evidence type="ECO:0000313" key="18">
    <source>
        <dbReference type="EMBL" id="MFC6998391.1"/>
    </source>
</evidence>
<dbReference type="PANTHER" id="PTHR46417:SF1">
    <property type="entry name" value="TRNA (GUANINE-N(1)-)-METHYLTRANSFERASE"/>
    <property type="match status" value="1"/>
</dbReference>
<comment type="caution">
    <text evidence="18">The sequence shown here is derived from an EMBL/GenBank/DDBJ whole genome shotgun (WGS) entry which is preliminary data.</text>
</comment>
<dbReference type="EMBL" id="JBHSYQ010000005">
    <property type="protein sequence ID" value="MFC6998391.1"/>
    <property type="molecule type" value="Genomic_DNA"/>
</dbReference>
<dbReference type="InterPro" id="IPR023148">
    <property type="entry name" value="tRNA_m1G_MeTrfase_C_sf"/>
</dbReference>
<dbReference type="HAMAP" id="MF_00605">
    <property type="entry name" value="TrmD"/>
    <property type="match status" value="1"/>
</dbReference>
<comment type="catalytic activity">
    <reaction evidence="14 15 16">
        <text>guanosine(37) in tRNA + S-adenosyl-L-methionine = N(1)-methylguanosine(37) in tRNA + S-adenosyl-L-homocysteine + H(+)</text>
        <dbReference type="Rhea" id="RHEA:36899"/>
        <dbReference type="Rhea" id="RHEA-COMP:10145"/>
        <dbReference type="Rhea" id="RHEA-COMP:10147"/>
        <dbReference type="ChEBI" id="CHEBI:15378"/>
        <dbReference type="ChEBI" id="CHEBI:57856"/>
        <dbReference type="ChEBI" id="CHEBI:59789"/>
        <dbReference type="ChEBI" id="CHEBI:73542"/>
        <dbReference type="ChEBI" id="CHEBI:74269"/>
        <dbReference type="EC" id="2.1.1.228"/>
    </reaction>
</comment>
<protein>
    <recommendedName>
        <fullName evidence="6 15">tRNA (guanine-N(1)-)-methyltransferase</fullName>
        <ecNumber evidence="5 15">2.1.1.228</ecNumber>
    </recommendedName>
    <alternativeName>
        <fullName evidence="12 15">M1G-methyltransferase</fullName>
    </alternativeName>
    <alternativeName>
        <fullName evidence="13 15">tRNA [GM37] methyltransferase</fullName>
    </alternativeName>
</protein>
<dbReference type="InterPro" id="IPR029028">
    <property type="entry name" value="Alpha/beta_knot_MTases"/>
</dbReference>
<dbReference type="NCBIfam" id="NF000648">
    <property type="entry name" value="PRK00026.1"/>
    <property type="match status" value="1"/>
</dbReference>
<dbReference type="GO" id="GO:0032259">
    <property type="term" value="P:methylation"/>
    <property type="evidence" value="ECO:0007669"/>
    <property type="project" value="UniProtKB-KW"/>
</dbReference>
<evidence type="ECO:0000256" key="2">
    <source>
        <dbReference type="ARBA" id="ARBA00004496"/>
    </source>
</evidence>
<comment type="subunit">
    <text evidence="4 15 16">Homodimer.</text>
</comment>
<feature type="domain" description="tRNA methyltransferase TRMD/TRM10-type" evidence="17">
    <location>
        <begin position="4"/>
        <end position="226"/>
    </location>
</feature>
<sequence>MKTRFDIITCQPHLLTGPFDHSILKRAQDKGLVEIHLHDLRQYAINKHGQIDDYAFGGGAGMVLMIEPIAKCIRGLQAERQYDAVIYMTPDGQTLNQPMANRLSLLQNIIILCGHYKGVDQRVRDLFVTHEVSIGDYVLSGGELAAAVLADSIIRIIPGVLNDESSALSDSFQDNLLAPPVYSRPADFEGHAVPEILLSGNTPKVEEWRFEQSVQRTKALRPDLLTDNKNITS</sequence>
<dbReference type="InterPro" id="IPR029026">
    <property type="entry name" value="tRNA_m1G_MTases_N"/>
</dbReference>
<organism evidence="18 19">
    <name type="scientific">Rufibacter roseus</name>
    <dbReference type="NCBI Taxonomy" id="1567108"/>
    <lineage>
        <taxon>Bacteria</taxon>
        <taxon>Pseudomonadati</taxon>
        <taxon>Bacteroidota</taxon>
        <taxon>Cytophagia</taxon>
        <taxon>Cytophagales</taxon>
        <taxon>Hymenobacteraceae</taxon>
        <taxon>Rufibacter</taxon>
    </lineage>
</organism>
<comment type="subcellular location">
    <subcellularLocation>
        <location evidence="2 15 16">Cytoplasm</location>
    </subcellularLocation>
</comment>
<dbReference type="InterPro" id="IPR002649">
    <property type="entry name" value="tRNA_m1G_MeTrfase_TrmD"/>
</dbReference>
<evidence type="ECO:0000256" key="14">
    <source>
        <dbReference type="ARBA" id="ARBA00047783"/>
    </source>
</evidence>
<evidence type="ECO:0000259" key="17">
    <source>
        <dbReference type="Pfam" id="PF01746"/>
    </source>
</evidence>
<dbReference type="CDD" id="cd18080">
    <property type="entry name" value="TrmD-like"/>
    <property type="match status" value="1"/>
</dbReference>
<dbReference type="Pfam" id="PF01746">
    <property type="entry name" value="tRNA_m1G_MT"/>
    <property type="match status" value="1"/>
</dbReference>
<evidence type="ECO:0000256" key="9">
    <source>
        <dbReference type="ARBA" id="ARBA00022679"/>
    </source>
</evidence>
<dbReference type="NCBIfam" id="TIGR00088">
    <property type="entry name" value="trmD"/>
    <property type="match status" value="1"/>
</dbReference>
<dbReference type="Gene3D" id="3.40.1280.10">
    <property type="match status" value="1"/>
</dbReference>
<dbReference type="InterPro" id="IPR016009">
    <property type="entry name" value="tRNA_MeTrfase_TRMD/TRM10"/>
</dbReference>
<dbReference type="Gene3D" id="1.10.1270.20">
    <property type="entry name" value="tRNA(m1g37)methyltransferase, domain 2"/>
    <property type="match status" value="1"/>
</dbReference>
<evidence type="ECO:0000256" key="16">
    <source>
        <dbReference type="RuleBase" id="RU003464"/>
    </source>
</evidence>
<evidence type="ECO:0000256" key="3">
    <source>
        <dbReference type="ARBA" id="ARBA00007630"/>
    </source>
</evidence>
<dbReference type="PIRSF" id="PIRSF000386">
    <property type="entry name" value="tRNA_mtase"/>
    <property type="match status" value="1"/>
</dbReference>
<dbReference type="Proteomes" id="UP001596405">
    <property type="component" value="Unassembled WGS sequence"/>
</dbReference>
<dbReference type="SUPFAM" id="SSF75217">
    <property type="entry name" value="alpha/beta knot"/>
    <property type="match status" value="1"/>
</dbReference>
<evidence type="ECO:0000313" key="19">
    <source>
        <dbReference type="Proteomes" id="UP001596405"/>
    </source>
</evidence>
<dbReference type="GO" id="GO:0052906">
    <property type="term" value="F:tRNA (guanine(37)-N1)-methyltransferase activity"/>
    <property type="evidence" value="ECO:0007669"/>
    <property type="project" value="UniProtKB-EC"/>
</dbReference>
<evidence type="ECO:0000256" key="8">
    <source>
        <dbReference type="ARBA" id="ARBA00022603"/>
    </source>
</evidence>
<evidence type="ECO:0000256" key="5">
    <source>
        <dbReference type="ARBA" id="ARBA00012807"/>
    </source>
</evidence>
<evidence type="ECO:0000256" key="12">
    <source>
        <dbReference type="ARBA" id="ARBA00029736"/>
    </source>
</evidence>
<evidence type="ECO:0000256" key="7">
    <source>
        <dbReference type="ARBA" id="ARBA00022490"/>
    </source>
</evidence>
<comment type="function">
    <text evidence="1 15 16">Specifically methylates guanosine-37 in various tRNAs.</text>
</comment>
<keyword evidence="7 15" id="KW-0963">Cytoplasm</keyword>
<keyword evidence="8 15" id="KW-0489">Methyltransferase</keyword>
<dbReference type="PANTHER" id="PTHR46417">
    <property type="entry name" value="TRNA (GUANINE-N(1)-)-METHYLTRANSFERASE"/>
    <property type="match status" value="1"/>
</dbReference>
<keyword evidence="11 15" id="KW-0819">tRNA processing</keyword>
<keyword evidence="19" id="KW-1185">Reference proteome</keyword>
<feature type="binding site" evidence="15">
    <location>
        <position position="114"/>
    </location>
    <ligand>
        <name>S-adenosyl-L-methionine</name>
        <dbReference type="ChEBI" id="CHEBI:59789"/>
    </ligand>
</feature>
<reference evidence="19" key="1">
    <citation type="journal article" date="2019" name="Int. J. Syst. Evol. Microbiol.">
        <title>The Global Catalogue of Microorganisms (GCM) 10K type strain sequencing project: providing services to taxonomists for standard genome sequencing and annotation.</title>
        <authorList>
            <consortium name="The Broad Institute Genomics Platform"/>
            <consortium name="The Broad Institute Genome Sequencing Center for Infectious Disease"/>
            <person name="Wu L."/>
            <person name="Ma J."/>
        </authorList>
    </citation>
    <scope>NUCLEOTIDE SEQUENCE [LARGE SCALE GENOMIC DNA]</scope>
    <source>
        <strain evidence="19">CGMCC 4.7393</strain>
    </source>
</reference>
<dbReference type="RefSeq" id="WP_066617686.1">
    <property type="nucleotide sequence ID" value="NZ_JBHSYQ010000005.1"/>
</dbReference>
<proteinExistence type="inferred from homology"/>
<comment type="similarity">
    <text evidence="3 15 16">Belongs to the RNA methyltransferase TrmD family.</text>
</comment>
<evidence type="ECO:0000256" key="1">
    <source>
        <dbReference type="ARBA" id="ARBA00002634"/>
    </source>
</evidence>
<evidence type="ECO:0000256" key="10">
    <source>
        <dbReference type="ARBA" id="ARBA00022691"/>
    </source>
</evidence>
<dbReference type="EC" id="2.1.1.228" evidence="5 15"/>
<gene>
    <name evidence="15 18" type="primary">trmD</name>
    <name evidence="18" type="ORF">ACFQHR_12200</name>
</gene>
<evidence type="ECO:0000256" key="11">
    <source>
        <dbReference type="ARBA" id="ARBA00022694"/>
    </source>
</evidence>
<keyword evidence="9 15" id="KW-0808">Transferase</keyword>
<evidence type="ECO:0000256" key="13">
    <source>
        <dbReference type="ARBA" id="ARBA00033392"/>
    </source>
</evidence>
<feature type="binding site" evidence="15">
    <location>
        <begin position="134"/>
        <end position="139"/>
    </location>
    <ligand>
        <name>S-adenosyl-L-methionine</name>
        <dbReference type="ChEBI" id="CHEBI:59789"/>
    </ligand>
</feature>
<evidence type="ECO:0000256" key="15">
    <source>
        <dbReference type="HAMAP-Rule" id="MF_00605"/>
    </source>
</evidence>